<dbReference type="EC" id="2.5.1.19" evidence="3"/>
<evidence type="ECO:0000256" key="6">
    <source>
        <dbReference type="ARBA" id="ARBA00023141"/>
    </source>
</evidence>
<evidence type="ECO:0000256" key="2">
    <source>
        <dbReference type="ARBA" id="ARBA00009948"/>
    </source>
</evidence>
<organism evidence="10 11">
    <name type="scientific">Porphyromonas circumdentaria</name>
    <dbReference type="NCBI Taxonomy" id="29524"/>
    <lineage>
        <taxon>Bacteria</taxon>
        <taxon>Pseudomonadati</taxon>
        <taxon>Bacteroidota</taxon>
        <taxon>Bacteroidia</taxon>
        <taxon>Bacteroidales</taxon>
        <taxon>Porphyromonadaceae</taxon>
        <taxon>Porphyromonas</taxon>
    </lineage>
</organism>
<dbReference type="AlphaFoldDB" id="A0A1T4KZE5"/>
<dbReference type="GO" id="GO:0003866">
    <property type="term" value="F:3-phosphoshikimate 1-carboxyvinyltransferase activity"/>
    <property type="evidence" value="ECO:0007669"/>
    <property type="project" value="UniProtKB-EC"/>
</dbReference>
<dbReference type="InterPro" id="IPR001986">
    <property type="entry name" value="Enolpyruvate_Tfrase_dom"/>
</dbReference>
<evidence type="ECO:0000256" key="7">
    <source>
        <dbReference type="ARBA" id="ARBA00030046"/>
    </source>
</evidence>
<dbReference type="UniPathway" id="UPA00053">
    <property type="reaction ID" value="UER00089"/>
</dbReference>
<keyword evidence="11" id="KW-1185">Reference proteome</keyword>
<evidence type="ECO:0000256" key="5">
    <source>
        <dbReference type="ARBA" id="ARBA00022679"/>
    </source>
</evidence>
<evidence type="ECO:0000256" key="1">
    <source>
        <dbReference type="ARBA" id="ARBA00004811"/>
    </source>
</evidence>
<feature type="domain" description="Enolpyruvate transferase" evidence="9">
    <location>
        <begin position="44"/>
        <end position="400"/>
    </location>
</feature>
<sequence>MAHLAGVLPFVKKKFFTQWQKEQIPDDIHLMLSALENIPQKRNNSSTFSGKSIIDVGAAGTVLRFVVAVAALTTERSVFLTGTQRLRQRPLLPLLNTLTNLGATISETWGDSTGKQSYLEILPALHPLKGGEVSKDLGKQSSQFVTALLLIAPYLSSPLFVPLPPEAPSKPYIAMTLSMMRKAGAVFSLEKEGVYLQNKPYNPQAIVAMSEQIEGDWSAASYIYGWRAMLPIERDIFIPHLSPLDEQGDKRVETLMLPLGVKTLYKEGEGILLLKEDIPLSPLYNPILKDYPDLLPALFVTSLMRGQPFYFDAIGGVRLKESDRLSALSEVGSSLGFHIKESESSVAWSGEQTLPKELPLVPTLQDHRLPMAWSIAMLRGYPLIFDDSSVVGKSYPLFWRDAMLVGVCLSKR</sequence>
<evidence type="ECO:0000256" key="4">
    <source>
        <dbReference type="ARBA" id="ARBA00022605"/>
    </source>
</evidence>
<dbReference type="Proteomes" id="UP000190121">
    <property type="component" value="Unassembled WGS sequence"/>
</dbReference>
<protein>
    <recommendedName>
        <fullName evidence="3">3-phosphoshikimate 1-carboxyvinyltransferase</fullName>
        <ecNumber evidence="3">2.5.1.19</ecNumber>
    </recommendedName>
    <alternativeName>
        <fullName evidence="7">5-enolpyruvylshikimate-3-phosphate synthase</fullName>
    </alternativeName>
</protein>
<dbReference type="PANTHER" id="PTHR21090:SF5">
    <property type="entry name" value="PENTAFUNCTIONAL AROM POLYPEPTIDE"/>
    <property type="match status" value="1"/>
</dbReference>
<dbReference type="GO" id="GO:0008652">
    <property type="term" value="P:amino acid biosynthetic process"/>
    <property type="evidence" value="ECO:0007669"/>
    <property type="project" value="UniProtKB-KW"/>
</dbReference>
<reference evidence="11" key="1">
    <citation type="submission" date="2017-02" db="EMBL/GenBank/DDBJ databases">
        <authorList>
            <person name="Varghese N."/>
            <person name="Submissions S."/>
        </authorList>
    </citation>
    <scope>NUCLEOTIDE SEQUENCE [LARGE SCALE GENOMIC DNA]</scope>
    <source>
        <strain evidence="11">ATCC 51356</strain>
    </source>
</reference>
<keyword evidence="4" id="KW-0028">Amino-acid biosynthesis</keyword>
<dbReference type="InterPro" id="IPR036968">
    <property type="entry name" value="Enolpyruvate_Tfrase_sf"/>
</dbReference>
<gene>
    <name evidence="10" type="ORF">SAMN02745171_00234</name>
</gene>
<comment type="pathway">
    <text evidence="1">Metabolic intermediate biosynthesis; chorismate biosynthesis; chorismate from D-erythrose 4-phosphate and phosphoenolpyruvate: step 6/7.</text>
</comment>
<keyword evidence="6" id="KW-0057">Aromatic amino acid biosynthesis</keyword>
<evidence type="ECO:0000313" key="11">
    <source>
        <dbReference type="Proteomes" id="UP000190121"/>
    </source>
</evidence>
<dbReference type="PIRSF" id="PIRSF000505">
    <property type="entry name" value="EPSPS"/>
    <property type="match status" value="1"/>
</dbReference>
<dbReference type="GO" id="GO:0009073">
    <property type="term" value="P:aromatic amino acid family biosynthetic process"/>
    <property type="evidence" value="ECO:0007669"/>
    <property type="project" value="UniProtKB-KW"/>
</dbReference>
<comment type="catalytic activity">
    <reaction evidence="8">
        <text>3-phosphoshikimate + phosphoenolpyruvate = 5-O-(1-carboxyvinyl)-3-phosphoshikimate + phosphate</text>
        <dbReference type="Rhea" id="RHEA:21256"/>
        <dbReference type="ChEBI" id="CHEBI:43474"/>
        <dbReference type="ChEBI" id="CHEBI:57701"/>
        <dbReference type="ChEBI" id="CHEBI:58702"/>
        <dbReference type="ChEBI" id="CHEBI:145989"/>
        <dbReference type="EC" id="2.5.1.19"/>
    </reaction>
    <physiologicalReaction direction="left-to-right" evidence="8">
        <dbReference type="Rhea" id="RHEA:21257"/>
    </physiologicalReaction>
</comment>
<evidence type="ECO:0000256" key="3">
    <source>
        <dbReference type="ARBA" id="ARBA00012450"/>
    </source>
</evidence>
<name>A0A1T4KZE5_9PORP</name>
<keyword evidence="5 10" id="KW-0808">Transferase</keyword>
<comment type="similarity">
    <text evidence="2">Belongs to the EPSP synthase family.</text>
</comment>
<dbReference type="EMBL" id="FUXE01000002">
    <property type="protein sequence ID" value="SJZ47835.1"/>
    <property type="molecule type" value="Genomic_DNA"/>
</dbReference>
<dbReference type="Pfam" id="PF00275">
    <property type="entry name" value="EPSP_synthase"/>
    <property type="match status" value="1"/>
</dbReference>
<dbReference type="PANTHER" id="PTHR21090">
    <property type="entry name" value="AROM/DEHYDROQUINATE SYNTHASE"/>
    <property type="match status" value="1"/>
</dbReference>
<dbReference type="InterPro" id="IPR006264">
    <property type="entry name" value="EPSP_synthase"/>
</dbReference>
<dbReference type="Gene3D" id="3.65.10.10">
    <property type="entry name" value="Enolpyruvate transferase domain"/>
    <property type="match status" value="2"/>
</dbReference>
<evidence type="ECO:0000313" key="10">
    <source>
        <dbReference type="EMBL" id="SJZ47835.1"/>
    </source>
</evidence>
<proteinExistence type="inferred from homology"/>
<dbReference type="InterPro" id="IPR013792">
    <property type="entry name" value="RNA3'P_cycl/enolpyr_Trfase_a/b"/>
</dbReference>
<evidence type="ECO:0000256" key="8">
    <source>
        <dbReference type="ARBA" id="ARBA00044633"/>
    </source>
</evidence>
<dbReference type="GO" id="GO:0009423">
    <property type="term" value="P:chorismate biosynthetic process"/>
    <property type="evidence" value="ECO:0007669"/>
    <property type="project" value="UniProtKB-UniPathway"/>
</dbReference>
<accession>A0A1T4KZE5</accession>
<dbReference type="SUPFAM" id="SSF55205">
    <property type="entry name" value="EPT/RTPC-like"/>
    <property type="match status" value="1"/>
</dbReference>
<evidence type="ECO:0000259" key="9">
    <source>
        <dbReference type="Pfam" id="PF00275"/>
    </source>
</evidence>
<dbReference type="STRING" id="29524.SAMN02745171_00234"/>